<keyword evidence="3" id="KW-1185">Reference proteome</keyword>
<evidence type="ECO:0000256" key="1">
    <source>
        <dbReference type="SAM" id="MobiDB-lite"/>
    </source>
</evidence>
<feature type="compositionally biased region" description="Low complexity" evidence="1">
    <location>
        <begin position="95"/>
        <end position="110"/>
    </location>
</feature>
<organism evidence="2 3">
    <name type="scientific">Lentinula raphanica</name>
    <dbReference type="NCBI Taxonomy" id="153919"/>
    <lineage>
        <taxon>Eukaryota</taxon>
        <taxon>Fungi</taxon>
        <taxon>Dikarya</taxon>
        <taxon>Basidiomycota</taxon>
        <taxon>Agaricomycotina</taxon>
        <taxon>Agaricomycetes</taxon>
        <taxon>Agaricomycetidae</taxon>
        <taxon>Agaricales</taxon>
        <taxon>Marasmiineae</taxon>
        <taxon>Omphalotaceae</taxon>
        <taxon>Lentinula</taxon>
    </lineage>
</organism>
<name>A0AA38PA32_9AGAR</name>
<dbReference type="EMBL" id="MU806155">
    <property type="protein sequence ID" value="KAJ3838946.1"/>
    <property type="molecule type" value="Genomic_DNA"/>
</dbReference>
<feature type="compositionally biased region" description="Low complexity" evidence="1">
    <location>
        <begin position="276"/>
        <end position="296"/>
    </location>
</feature>
<comment type="caution">
    <text evidence="2">The sequence shown here is derived from an EMBL/GenBank/DDBJ whole genome shotgun (WGS) entry which is preliminary data.</text>
</comment>
<evidence type="ECO:0000313" key="3">
    <source>
        <dbReference type="Proteomes" id="UP001163846"/>
    </source>
</evidence>
<feature type="compositionally biased region" description="Polar residues" evidence="1">
    <location>
        <begin position="409"/>
        <end position="420"/>
    </location>
</feature>
<accession>A0AA38PA32</accession>
<protein>
    <submittedName>
        <fullName evidence="2">Uncharacterized protein</fullName>
    </submittedName>
</protein>
<reference evidence="2" key="1">
    <citation type="submission" date="2022-08" db="EMBL/GenBank/DDBJ databases">
        <authorList>
            <consortium name="DOE Joint Genome Institute"/>
            <person name="Min B."/>
            <person name="Riley R."/>
            <person name="Sierra-Patev S."/>
            <person name="Naranjo-Ortiz M."/>
            <person name="Looney B."/>
            <person name="Konkel Z."/>
            <person name="Slot J.C."/>
            <person name="Sakamoto Y."/>
            <person name="Steenwyk J.L."/>
            <person name="Rokas A."/>
            <person name="Carro J."/>
            <person name="Camarero S."/>
            <person name="Ferreira P."/>
            <person name="Molpeceres G."/>
            <person name="Ruiz-Duenas F.J."/>
            <person name="Serrano A."/>
            <person name="Henrissat B."/>
            <person name="Drula E."/>
            <person name="Hughes K.W."/>
            <person name="Mata J.L."/>
            <person name="Ishikawa N.K."/>
            <person name="Vargas-Isla R."/>
            <person name="Ushijima S."/>
            <person name="Smith C.A."/>
            <person name="Ahrendt S."/>
            <person name="Andreopoulos W."/>
            <person name="He G."/>
            <person name="Labutti K."/>
            <person name="Lipzen A."/>
            <person name="Ng V."/>
            <person name="Sandor L."/>
            <person name="Barry K."/>
            <person name="Martinez A.T."/>
            <person name="Xiao Y."/>
            <person name="Gibbons J.G."/>
            <person name="Terashima K."/>
            <person name="Hibbett D.S."/>
            <person name="Grigoriev I.V."/>
        </authorList>
    </citation>
    <scope>NUCLEOTIDE SEQUENCE</scope>
    <source>
        <strain evidence="2">TFB9207</strain>
    </source>
</reference>
<proteinExistence type="predicted"/>
<feature type="compositionally biased region" description="Basic residues" evidence="1">
    <location>
        <begin position="421"/>
        <end position="445"/>
    </location>
</feature>
<feature type="region of interest" description="Disordered" evidence="1">
    <location>
        <begin position="405"/>
        <end position="445"/>
    </location>
</feature>
<sequence>MKHDSGIFEYLHGFGDDDHSTVQSSENSGLNTNDLPACDFASLLEDTPLCLEGPFEESLLYPTGPFRIYPGINKDKDNVNAFLLSPLSPLSAYTLSPGTSTSGSSESTTSDPASFELASPLHSLIASGSPFSRLTSPTESVPSESTSCLSDPLESITMTCCSPEDIWCDHDLSEGSNDSTYFGKENNCSTKIEVNTELELFAFHNLCSSSRTECDQGRCKLPSTSSPSLFIPSESMKQLDNPGFTGKRVKKNQDVEQDLLINTSLLSSAQHSRTLSSSPLISKSSSTSSDTSSMMSNNEHKEKEIPYRLVGIASHHRTAKQAVIYQDVYSDIDDGDDFSDYEDSDDEYDDDEEISIPSRKRKRKRRLNYSHKHPSLSYLNVAAGKQQNTNRKARMNVNVGFLGCKPSYHGSSEEQPTSTNSRRKRGTKIGKQQQRRFSNKKVKKP</sequence>
<dbReference type="AlphaFoldDB" id="A0AA38PA32"/>
<gene>
    <name evidence="2" type="ORF">F5878DRAFT_618035</name>
</gene>
<dbReference type="Proteomes" id="UP001163846">
    <property type="component" value="Unassembled WGS sequence"/>
</dbReference>
<feature type="region of interest" description="Disordered" evidence="1">
    <location>
        <begin position="95"/>
        <end position="114"/>
    </location>
</feature>
<evidence type="ECO:0000313" key="2">
    <source>
        <dbReference type="EMBL" id="KAJ3838946.1"/>
    </source>
</evidence>
<feature type="region of interest" description="Disordered" evidence="1">
    <location>
        <begin position="276"/>
        <end position="302"/>
    </location>
</feature>